<accession>A0A2M7G1K7</accession>
<protein>
    <submittedName>
        <fullName evidence="1">Uncharacterized protein</fullName>
    </submittedName>
</protein>
<dbReference type="Proteomes" id="UP000231019">
    <property type="component" value="Unassembled WGS sequence"/>
</dbReference>
<comment type="caution">
    <text evidence="1">The sequence shown here is derived from an EMBL/GenBank/DDBJ whole genome shotgun (WGS) entry which is preliminary data.</text>
</comment>
<dbReference type="AlphaFoldDB" id="A0A2M7G1K7"/>
<organism evidence="1 2">
    <name type="scientific">bacterium (Candidatus Blackallbacteria) CG17_big_fil_post_rev_8_21_14_2_50_48_46</name>
    <dbReference type="NCBI Taxonomy" id="2014261"/>
    <lineage>
        <taxon>Bacteria</taxon>
        <taxon>Candidatus Blackallbacteria</taxon>
    </lineage>
</organism>
<evidence type="ECO:0000313" key="2">
    <source>
        <dbReference type="Proteomes" id="UP000231019"/>
    </source>
</evidence>
<evidence type="ECO:0000313" key="1">
    <source>
        <dbReference type="EMBL" id="PIW15599.1"/>
    </source>
</evidence>
<reference evidence="1 2" key="1">
    <citation type="submission" date="2017-09" db="EMBL/GenBank/DDBJ databases">
        <title>Depth-based differentiation of microbial function through sediment-hosted aquifers and enrichment of novel symbionts in the deep terrestrial subsurface.</title>
        <authorList>
            <person name="Probst A.J."/>
            <person name="Ladd B."/>
            <person name="Jarett J.K."/>
            <person name="Geller-Mcgrath D.E."/>
            <person name="Sieber C.M."/>
            <person name="Emerson J.B."/>
            <person name="Anantharaman K."/>
            <person name="Thomas B.C."/>
            <person name="Malmstrom R."/>
            <person name="Stieglmeier M."/>
            <person name="Klingl A."/>
            <person name="Woyke T."/>
            <person name="Ryan C.M."/>
            <person name="Banfield J.F."/>
        </authorList>
    </citation>
    <scope>NUCLEOTIDE SEQUENCE [LARGE SCALE GENOMIC DNA]</scope>
    <source>
        <strain evidence="1">CG17_big_fil_post_rev_8_21_14_2_50_48_46</strain>
    </source>
</reference>
<proteinExistence type="predicted"/>
<gene>
    <name evidence="1" type="ORF">COW36_16760</name>
</gene>
<dbReference type="EMBL" id="PFFQ01000050">
    <property type="protein sequence ID" value="PIW15599.1"/>
    <property type="molecule type" value="Genomic_DNA"/>
</dbReference>
<sequence length="263" mass="30527">MSELKIEWEIHAGDPQAFQAILTPCQPTQEDPLKGQLNASNFLFSNLKNGTYLLSFRYQNSDEHFDSFYFQLDSPDISLIKLLIQPQGALIDQMGFYNDGGEFVDMLIYQGSKPYLSRSMETHPFLESLSEFLAFRFQQLPPNDARQRLHLLLGDLSQSLEMLRTLWPYQLKMLLSPALMAQTTVEWKALLMHLLSNNLMLMDDENLFENIQEALQLTQEQERFQKILALIEWDPETQTWLNQAKFLEALKGHGMLKPPRPAR</sequence>
<name>A0A2M7G1K7_9BACT</name>